<evidence type="ECO:0000313" key="1">
    <source>
        <dbReference type="EMBL" id="GIY65184.1"/>
    </source>
</evidence>
<sequence length="168" mass="19342">MRLPCFRGRSGNNIFKGSVNISAPIKIPSLHKIKRRHAPFSSNHAPQLFRKRPEYHQERERDPQTPGIATAPQKEEIILFLGSIVGEDRLFRCTGFLTSEKAFRILCGQVSLTFFCMIWSCRRNNIRFNLIRTWGNLLVIYHGSAPYHPDRSQHKFGDFLKVSSISDA</sequence>
<dbReference type="EMBL" id="BPLR01013974">
    <property type="protein sequence ID" value="GIY65184.1"/>
    <property type="molecule type" value="Genomic_DNA"/>
</dbReference>
<evidence type="ECO:0000313" key="2">
    <source>
        <dbReference type="Proteomes" id="UP001054945"/>
    </source>
</evidence>
<proteinExistence type="predicted"/>
<reference evidence="1 2" key="1">
    <citation type="submission" date="2021-06" db="EMBL/GenBank/DDBJ databases">
        <title>Caerostris extrusa draft genome.</title>
        <authorList>
            <person name="Kono N."/>
            <person name="Arakawa K."/>
        </authorList>
    </citation>
    <scope>NUCLEOTIDE SEQUENCE [LARGE SCALE GENOMIC DNA]</scope>
</reference>
<organism evidence="1 2">
    <name type="scientific">Caerostris extrusa</name>
    <name type="common">Bark spider</name>
    <name type="synonym">Caerostris bankana</name>
    <dbReference type="NCBI Taxonomy" id="172846"/>
    <lineage>
        <taxon>Eukaryota</taxon>
        <taxon>Metazoa</taxon>
        <taxon>Ecdysozoa</taxon>
        <taxon>Arthropoda</taxon>
        <taxon>Chelicerata</taxon>
        <taxon>Arachnida</taxon>
        <taxon>Araneae</taxon>
        <taxon>Araneomorphae</taxon>
        <taxon>Entelegynae</taxon>
        <taxon>Araneoidea</taxon>
        <taxon>Araneidae</taxon>
        <taxon>Caerostris</taxon>
    </lineage>
</organism>
<keyword evidence="2" id="KW-1185">Reference proteome</keyword>
<name>A0AAV4V5B1_CAEEX</name>
<protein>
    <submittedName>
        <fullName evidence="1">Uncharacterized protein</fullName>
    </submittedName>
</protein>
<dbReference type="AlphaFoldDB" id="A0AAV4V5B1"/>
<accession>A0AAV4V5B1</accession>
<dbReference type="Proteomes" id="UP001054945">
    <property type="component" value="Unassembled WGS sequence"/>
</dbReference>
<comment type="caution">
    <text evidence="1">The sequence shown here is derived from an EMBL/GenBank/DDBJ whole genome shotgun (WGS) entry which is preliminary data.</text>
</comment>
<gene>
    <name evidence="1" type="ORF">CEXT_768831</name>
</gene>